<dbReference type="AlphaFoldDB" id="A0A939EBE1"/>
<dbReference type="GO" id="GO:0035438">
    <property type="term" value="F:cyclic-di-GMP binding"/>
    <property type="evidence" value="ECO:0007669"/>
    <property type="project" value="InterPro"/>
</dbReference>
<evidence type="ECO:0000313" key="3">
    <source>
        <dbReference type="EMBL" id="MBN9669636.1"/>
    </source>
</evidence>
<feature type="compositionally biased region" description="Gly residues" evidence="1">
    <location>
        <begin position="157"/>
        <end position="168"/>
    </location>
</feature>
<protein>
    <submittedName>
        <fullName evidence="3">PilZ domain-containing protein</fullName>
    </submittedName>
</protein>
<dbReference type="InterPro" id="IPR009875">
    <property type="entry name" value="PilZ_domain"/>
</dbReference>
<proteinExistence type="predicted"/>
<evidence type="ECO:0000256" key="1">
    <source>
        <dbReference type="SAM" id="MobiDB-lite"/>
    </source>
</evidence>
<feature type="region of interest" description="Disordered" evidence="1">
    <location>
        <begin position="123"/>
        <end position="168"/>
    </location>
</feature>
<dbReference type="SUPFAM" id="SSF141371">
    <property type="entry name" value="PilZ domain-like"/>
    <property type="match status" value="1"/>
</dbReference>
<evidence type="ECO:0000313" key="4">
    <source>
        <dbReference type="Proteomes" id="UP000664096"/>
    </source>
</evidence>
<comment type="caution">
    <text evidence="3">The sequence shown here is derived from an EMBL/GenBank/DDBJ whole genome shotgun (WGS) entry which is preliminary data.</text>
</comment>
<dbReference type="EMBL" id="JAEKJZ010000001">
    <property type="protein sequence ID" value="MBN9669636.1"/>
    <property type="molecule type" value="Genomic_DNA"/>
</dbReference>
<dbReference type="Pfam" id="PF07238">
    <property type="entry name" value="PilZ"/>
    <property type="match status" value="1"/>
</dbReference>
<reference evidence="3" key="1">
    <citation type="submission" date="2020-12" db="EMBL/GenBank/DDBJ databases">
        <title>Oil enriched cultivation method for isolating marine PHA-producing bacteria.</title>
        <authorList>
            <person name="Zheng W."/>
            <person name="Yu S."/>
            <person name="Huang Y."/>
        </authorList>
    </citation>
    <scope>NUCLEOTIDE SEQUENCE</scope>
    <source>
        <strain evidence="3">SY-2-12</strain>
    </source>
</reference>
<gene>
    <name evidence="3" type="ORF">JF539_04755</name>
</gene>
<name>A0A939EBE1_9HYPH</name>
<organism evidence="3 4">
    <name type="scientific">Roseibium aggregatum</name>
    <dbReference type="NCBI Taxonomy" id="187304"/>
    <lineage>
        <taxon>Bacteria</taxon>
        <taxon>Pseudomonadati</taxon>
        <taxon>Pseudomonadota</taxon>
        <taxon>Alphaproteobacteria</taxon>
        <taxon>Hyphomicrobiales</taxon>
        <taxon>Stappiaceae</taxon>
        <taxon>Roseibium</taxon>
    </lineage>
</organism>
<evidence type="ECO:0000259" key="2">
    <source>
        <dbReference type="Pfam" id="PF07238"/>
    </source>
</evidence>
<accession>A0A939EBE1</accession>
<feature type="domain" description="PilZ" evidence="2">
    <location>
        <begin position="24"/>
        <end position="101"/>
    </location>
</feature>
<dbReference type="Proteomes" id="UP000664096">
    <property type="component" value="Unassembled WGS sequence"/>
</dbReference>
<sequence>MPELSSAPPTIPANGDDDRELVPRARRARVFKKGKMVFQNGLRSLPCTVRNISDGGAMLQFDQAYLLPKEFELHIDLEDYEVTCERRWEEGLRCGVQFISEKRPVHQQRAQVLKSSDEALKNDIDERHDSPDNFFTRKHYYAQQETAPEPAQNVRPAGGGKPGFGKRR</sequence>